<dbReference type="Proteomes" id="UP000821865">
    <property type="component" value="Chromosome 7"/>
</dbReference>
<accession>A0ACB8CIG1</accession>
<gene>
    <name evidence="1" type="ORF">HPB49_024492</name>
</gene>
<reference evidence="1" key="1">
    <citation type="submission" date="2020-05" db="EMBL/GenBank/DDBJ databases">
        <title>Large-scale comparative analyses of tick genomes elucidate their genetic diversity and vector capacities.</title>
        <authorList>
            <person name="Jia N."/>
            <person name="Wang J."/>
            <person name="Shi W."/>
            <person name="Du L."/>
            <person name="Sun Y."/>
            <person name="Zhan W."/>
            <person name="Jiang J."/>
            <person name="Wang Q."/>
            <person name="Zhang B."/>
            <person name="Ji P."/>
            <person name="Sakyi L.B."/>
            <person name="Cui X."/>
            <person name="Yuan T."/>
            <person name="Jiang B."/>
            <person name="Yang W."/>
            <person name="Lam T.T.-Y."/>
            <person name="Chang Q."/>
            <person name="Ding S."/>
            <person name="Wang X."/>
            <person name="Zhu J."/>
            <person name="Ruan X."/>
            <person name="Zhao L."/>
            <person name="Wei J."/>
            <person name="Que T."/>
            <person name="Du C."/>
            <person name="Cheng J."/>
            <person name="Dai P."/>
            <person name="Han X."/>
            <person name="Huang E."/>
            <person name="Gao Y."/>
            <person name="Liu J."/>
            <person name="Shao H."/>
            <person name="Ye R."/>
            <person name="Li L."/>
            <person name="Wei W."/>
            <person name="Wang X."/>
            <person name="Wang C."/>
            <person name="Yang T."/>
            <person name="Huo Q."/>
            <person name="Li W."/>
            <person name="Guo W."/>
            <person name="Chen H."/>
            <person name="Zhou L."/>
            <person name="Ni X."/>
            <person name="Tian J."/>
            <person name="Zhou Y."/>
            <person name="Sheng Y."/>
            <person name="Liu T."/>
            <person name="Pan Y."/>
            <person name="Xia L."/>
            <person name="Li J."/>
            <person name="Zhao F."/>
            <person name="Cao W."/>
        </authorList>
    </citation>
    <scope>NUCLEOTIDE SEQUENCE</scope>
    <source>
        <strain evidence="1">Dsil-2018</strain>
    </source>
</reference>
<evidence type="ECO:0000313" key="1">
    <source>
        <dbReference type="EMBL" id="KAH7942466.1"/>
    </source>
</evidence>
<sequence>MGENNVGRRKARAEALGRCLSSKPAIYVDAAEESAHTFTIAEVNNEGQTVSSRKLSVGSIHEPEEAAIALGIAASRYSFIISDSMSPNTSYMQGLVGPRASEILSEPAGKVTLIWMPAHFGNGGNEIAHRAAREFINRAVEACPGPLSGGTTPSHSYHEIVTAYRADRRVYPPPDSSLSRKQATDLRRAHTCTVMFPQIIS</sequence>
<organism evidence="1 2">
    <name type="scientific">Dermacentor silvarum</name>
    <name type="common">Tick</name>
    <dbReference type="NCBI Taxonomy" id="543639"/>
    <lineage>
        <taxon>Eukaryota</taxon>
        <taxon>Metazoa</taxon>
        <taxon>Ecdysozoa</taxon>
        <taxon>Arthropoda</taxon>
        <taxon>Chelicerata</taxon>
        <taxon>Arachnida</taxon>
        <taxon>Acari</taxon>
        <taxon>Parasitiformes</taxon>
        <taxon>Ixodida</taxon>
        <taxon>Ixodoidea</taxon>
        <taxon>Ixodidae</taxon>
        <taxon>Rhipicephalinae</taxon>
        <taxon>Dermacentor</taxon>
    </lineage>
</organism>
<keyword evidence="2" id="KW-1185">Reference proteome</keyword>
<name>A0ACB8CIG1_DERSI</name>
<dbReference type="EMBL" id="CM023476">
    <property type="protein sequence ID" value="KAH7942466.1"/>
    <property type="molecule type" value="Genomic_DNA"/>
</dbReference>
<protein>
    <submittedName>
        <fullName evidence="1">Uncharacterized protein</fullName>
    </submittedName>
</protein>
<evidence type="ECO:0000313" key="2">
    <source>
        <dbReference type="Proteomes" id="UP000821865"/>
    </source>
</evidence>
<proteinExistence type="predicted"/>
<comment type="caution">
    <text evidence="1">The sequence shown here is derived from an EMBL/GenBank/DDBJ whole genome shotgun (WGS) entry which is preliminary data.</text>
</comment>